<organism evidence="2 3">
    <name type="scientific">Zobellia galactanivorans (strain DSM 12802 / CCUG 47099 / CIP 106680 / NCIMB 13871 / Dsij)</name>
    <dbReference type="NCBI Taxonomy" id="63186"/>
    <lineage>
        <taxon>Bacteria</taxon>
        <taxon>Pseudomonadati</taxon>
        <taxon>Bacteroidota</taxon>
        <taxon>Flavobacteriia</taxon>
        <taxon>Flavobacteriales</taxon>
        <taxon>Flavobacteriaceae</taxon>
        <taxon>Zobellia</taxon>
    </lineage>
</organism>
<name>G0L5H3_ZOBGA</name>
<keyword evidence="3" id="KW-1185">Reference proteome</keyword>
<dbReference type="PATRIC" id="fig|63186.3.peg.2091"/>
<evidence type="ECO:0000259" key="1">
    <source>
        <dbReference type="Pfam" id="PF08818"/>
    </source>
</evidence>
<dbReference type="SUPFAM" id="SSF159888">
    <property type="entry name" value="YdhG-like"/>
    <property type="match status" value="1"/>
</dbReference>
<dbReference type="InterPro" id="IPR014922">
    <property type="entry name" value="YdhG-like"/>
</dbReference>
<accession>G0L5H3</accession>
<evidence type="ECO:0000313" key="3">
    <source>
        <dbReference type="Proteomes" id="UP000008898"/>
    </source>
</evidence>
<dbReference type="Proteomes" id="UP000008898">
    <property type="component" value="Chromosome"/>
</dbReference>
<proteinExistence type="predicted"/>
<protein>
    <recommendedName>
        <fullName evidence="1">YdhG-like domain-containing protein</fullName>
    </recommendedName>
</protein>
<dbReference type="Pfam" id="PF08818">
    <property type="entry name" value="DUF1801"/>
    <property type="match status" value="1"/>
</dbReference>
<reference evidence="3" key="1">
    <citation type="submission" date="2009-07" db="EMBL/GenBank/DDBJ databases">
        <title>Complete genome sequence of Zobellia galactanivorans Dsij.</title>
        <authorList>
            <consortium name="Genoscope - CEA"/>
        </authorList>
    </citation>
    <scope>NUCLEOTIDE SEQUENCE [LARGE SCALE GENOMIC DNA]</scope>
    <source>
        <strain evidence="3">DSM 12802 / CCUG 47099 / CIP 106680 / NCIMB 13871 / Dsij</strain>
    </source>
</reference>
<sequence length="155" mass="18142">MMKHKADTPEAYIAQLPEDRKEALSRLRKTVLDHLPKGFEEQMSYGMLGYVVPHSAYPNGYHCNPELPLPFINLASQKNFIALYHLAIYADHKLYSWFISEYPKHCKRKLDMGKSCIRFKSMNDIPYDLIAELCKKMSVDDWIALYENTLRPKNK</sequence>
<evidence type="ECO:0000313" key="2">
    <source>
        <dbReference type="EMBL" id="CAZ96281.1"/>
    </source>
</evidence>
<dbReference type="STRING" id="63186.ZOBELLIA_2123"/>
<dbReference type="AlphaFoldDB" id="G0L5H3"/>
<dbReference type="EMBL" id="FP476056">
    <property type="protein sequence ID" value="CAZ96281.1"/>
    <property type="molecule type" value="Genomic_DNA"/>
</dbReference>
<gene>
    <name evidence="2" type="ordered locus">zobellia_2123</name>
</gene>
<dbReference type="Gene3D" id="3.90.1150.200">
    <property type="match status" value="1"/>
</dbReference>
<reference evidence="2 3" key="2">
    <citation type="journal article" date="2012" name="Environ. Microbiol.">
        <title>Characterization of the first alginolytic operons in a marine bacterium: from their emergence in marine Flavobacteriia to their independent transfers to marine Proteobacteria and human gut Bacteroides.</title>
        <authorList>
            <person name="Thomas F."/>
            <person name="Barbeyron T."/>
            <person name="Tonon T."/>
            <person name="Genicot S."/>
            <person name="Czjzek M."/>
            <person name="Michel G."/>
        </authorList>
    </citation>
    <scope>NUCLEOTIDE SEQUENCE [LARGE SCALE GENOMIC DNA]</scope>
    <source>
        <strain evidence="3">DSM 12802 / CCUG 47099 / CIP 106680 / NCIMB 13871 / Dsij</strain>
    </source>
</reference>
<feature type="domain" description="YdhG-like" evidence="1">
    <location>
        <begin position="20"/>
        <end position="136"/>
    </location>
</feature>
<dbReference type="KEGG" id="zga:ZOBELLIA_2123"/>
<dbReference type="HOGENOM" id="CLU_119457_0_0_10"/>